<proteinExistence type="inferred from homology"/>
<feature type="transmembrane region" description="Helical" evidence="6">
    <location>
        <begin position="78"/>
        <end position="99"/>
    </location>
</feature>
<dbReference type="RefSeq" id="WP_100282864.1">
    <property type="nucleotide sequence ID" value="NZ_CP024923.1"/>
</dbReference>
<dbReference type="Pfam" id="PF00892">
    <property type="entry name" value="EamA"/>
    <property type="match status" value="1"/>
</dbReference>
<keyword evidence="4 6" id="KW-1133">Transmembrane helix</keyword>
<dbReference type="OrthoDB" id="8770617at2"/>
<feature type="transmembrane region" description="Helical" evidence="6">
    <location>
        <begin position="161"/>
        <end position="180"/>
    </location>
</feature>
<dbReference type="KEGG" id="sphc:CVN68_14690"/>
<feature type="transmembrane region" description="Helical" evidence="6">
    <location>
        <begin position="274"/>
        <end position="292"/>
    </location>
</feature>
<evidence type="ECO:0000256" key="5">
    <source>
        <dbReference type="ARBA" id="ARBA00023136"/>
    </source>
</evidence>
<feature type="transmembrane region" description="Helical" evidence="6">
    <location>
        <begin position="137"/>
        <end position="155"/>
    </location>
</feature>
<evidence type="ECO:0000256" key="4">
    <source>
        <dbReference type="ARBA" id="ARBA00022989"/>
    </source>
</evidence>
<comment type="subcellular location">
    <subcellularLocation>
        <location evidence="1">Membrane</location>
        <topology evidence="1">Multi-pass membrane protein</topology>
    </subcellularLocation>
</comment>
<dbReference type="InterPro" id="IPR000620">
    <property type="entry name" value="EamA_dom"/>
</dbReference>
<dbReference type="Proteomes" id="UP000229081">
    <property type="component" value="Chromosome"/>
</dbReference>
<evidence type="ECO:0000256" key="3">
    <source>
        <dbReference type="ARBA" id="ARBA00022692"/>
    </source>
</evidence>
<gene>
    <name evidence="8" type="ORF">CVN68_14690</name>
</gene>
<dbReference type="InterPro" id="IPR037185">
    <property type="entry name" value="EmrE-like"/>
</dbReference>
<evidence type="ECO:0000313" key="8">
    <source>
        <dbReference type="EMBL" id="ATY33059.1"/>
    </source>
</evidence>
<evidence type="ECO:0000259" key="7">
    <source>
        <dbReference type="Pfam" id="PF00892"/>
    </source>
</evidence>
<feature type="transmembrane region" description="Helical" evidence="6">
    <location>
        <begin position="21"/>
        <end position="40"/>
    </location>
</feature>
<evidence type="ECO:0000313" key="9">
    <source>
        <dbReference type="Proteomes" id="UP000229081"/>
    </source>
</evidence>
<dbReference type="SUPFAM" id="SSF103481">
    <property type="entry name" value="Multidrug resistance efflux transporter EmrE"/>
    <property type="match status" value="2"/>
</dbReference>
<reference evidence="8 9" key="1">
    <citation type="submission" date="2017-11" db="EMBL/GenBank/DDBJ databases">
        <title>Complete genome sequence of Sphingomonas sp. Strain Cra20, a psychrotolerant potential plant growth promoting rhizobacteria.</title>
        <authorList>
            <person name="Luo Y."/>
        </authorList>
    </citation>
    <scope>NUCLEOTIDE SEQUENCE [LARGE SCALE GENOMIC DNA]</scope>
    <source>
        <strain evidence="8 9">Cra20</strain>
    </source>
</reference>
<organism evidence="8 9">
    <name type="scientific">Sphingomonas psychrotolerans</name>
    <dbReference type="NCBI Taxonomy" id="1327635"/>
    <lineage>
        <taxon>Bacteria</taxon>
        <taxon>Pseudomonadati</taxon>
        <taxon>Pseudomonadota</taxon>
        <taxon>Alphaproteobacteria</taxon>
        <taxon>Sphingomonadales</taxon>
        <taxon>Sphingomonadaceae</taxon>
        <taxon>Sphingomonas</taxon>
    </lineage>
</organism>
<dbReference type="AlphaFoldDB" id="A0A2K8MMI6"/>
<feature type="domain" description="EamA" evidence="7">
    <location>
        <begin position="162"/>
        <end position="292"/>
    </location>
</feature>
<protein>
    <submittedName>
        <fullName evidence="8">EamA family transporter</fullName>
    </submittedName>
</protein>
<dbReference type="InterPro" id="IPR050638">
    <property type="entry name" value="AA-Vitamin_Transporters"/>
</dbReference>
<sequence length="316" mass="32666">MQDVRSPRKTCAVRSHAATALIALVVANIALASGALFVRLTDVGPVAAGFWRLGIATPLLFAAAVAMGNRPVRSSRGLWGVLTIAGLAFAADLASWHLGIVRTTLANATLLGNSATLLFPIYGFIAARMWPSRLQGLALALAAIGGGLLLGRSASLSSEHLAGDLFCLFAGLLYAIYFILMARARERLAPVPALALSSLATIPPLLILALALGEQVMPGNWWPLIALAVVSQLIGQGCMIYALGHLTPLVIGIALLIQPVVGAAFGWALFDERLAAADMFGAVLVAAALVLVRQSGAGERARAQALAPGAGEPKST</sequence>
<keyword evidence="5 6" id="KW-0472">Membrane</keyword>
<keyword evidence="9" id="KW-1185">Reference proteome</keyword>
<name>A0A2K8MMI6_9SPHN</name>
<dbReference type="PANTHER" id="PTHR32322:SF2">
    <property type="entry name" value="EAMA DOMAIN-CONTAINING PROTEIN"/>
    <property type="match status" value="1"/>
</dbReference>
<feature type="transmembrane region" description="Helical" evidence="6">
    <location>
        <begin position="249"/>
        <end position="268"/>
    </location>
</feature>
<evidence type="ECO:0000256" key="2">
    <source>
        <dbReference type="ARBA" id="ARBA00007362"/>
    </source>
</evidence>
<feature type="transmembrane region" description="Helical" evidence="6">
    <location>
        <begin position="224"/>
        <end position="242"/>
    </location>
</feature>
<dbReference type="GO" id="GO:0016020">
    <property type="term" value="C:membrane"/>
    <property type="evidence" value="ECO:0007669"/>
    <property type="project" value="UniProtKB-SubCell"/>
</dbReference>
<feature type="transmembrane region" description="Helical" evidence="6">
    <location>
        <begin position="46"/>
        <end position="66"/>
    </location>
</feature>
<feature type="transmembrane region" description="Helical" evidence="6">
    <location>
        <begin position="105"/>
        <end position="125"/>
    </location>
</feature>
<dbReference type="PANTHER" id="PTHR32322">
    <property type="entry name" value="INNER MEMBRANE TRANSPORTER"/>
    <property type="match status" value="1"/>
</dbReference>
<evidence type="ECO:0000256" key="6">
    <source>
        <dbReference type="SAM" id="Phobius"/>
    </source>
</evidence>
<feature type="transmembrane region" description="Helical" evidence="6">
    <location>
        <begin position="192"/>
        <end position="212"/>
    </location>
</feature>
<accession>A0A2K8MMI6</accession>
<comment type="similarity">
    <text evidence="2">Belongs to the EamA transporter family.</text>
</comment>
<evidence type="ECO:0000256" key="1">
    <source>
        <dbReference type="ARBA" id="ARBA00004141"/>
    </source>
</evidence>
<keyword evidence="3 6" id="KW-0812">Transmembrane</keyword>
<dbReference type="EMBL" id="CP024923">
    <property type="protein sequence ID" value="ATY33059.1"/>
    <property type="molecule type" value="Genomic_DNA"/>
</dbReference>